<feature type="compositionally biased region" description="Polar residues" evidence="1">
    <location>
        <begin position="425"/>
        <end position="440"/>
    </location>
</feature>
<feature type="region of interest" description="Disordered" evidence="1">
    <location>
        <begin position="1"/>
        <end position="272"/>
    </location>
</feature>
<dbReference type="EMBL" id="JADCUA010000021">
    <property type="protein sequence ID" value="KAH9832457.1"/>
    <property type="molecule type" value="Genomic_DNA"/>
</dbReference>
<feature type="compositionally biased region" description="Pro residues" evidence="1">
    <location>
        <begin position="414"/>
        <end position="423"/>
    </location>
</feature>
<feature type="compositionally biased region" description="Polar residues" evidence="1">
    <location>
        <begin position="376"/>
        <end position="387"/>
    </location>
</feature>
<sequence length="1305" mass="143199">MYANSPRHVSLPAQAATPTPSHNPSGPPSPPKATVMGDQGDKATPEGNPWNNGKPSPGRPGSPSYAQVTSNETSTRMKDILAGLESRGDQSTAPGEEATTVTPMAPTPPEGPETEQARAATSQPKNKQQEKKRKKASRTTITLVGLGPPPRPSSTARGHLRDEAKTQRVATDPRKRRRVEGETDDEGGASRPQPTLRVQNPSPAPPLTQPAEPPQPEEEDLSLTPGYNSDREPTIADMDLYNGLNPREINPANRPRPFLAPPPEWNQTRDFWVPPSAQEDIFWNTSTPAQALPAEYLRTQPPQPSSSALGNPGIEHLIRSADLSGLDSTAPQNERDVPSHSHQPHQATQQTRRPAQDTNRTRMDDPRYRHVPPTNDVRTGQAATAPNSHARDRPPHTGSARSLHAPQPTRVDGPPIPLPPFTPPRGQSINNLGAQGSQAAQRPDSRASVLTYVTNHRNGPGLQQQDANDMIVDDELWGNYVNQPPPHQQPAGPFHQGDQQHYAPQIHDERDEDDVDDLRYINQQWLPATVTPAPPDDWRDIQGETFYFKFDGQCKTQASKWLSSRRRGVLFSWGGHGARDNDADSWDRQMRLEQTLQHDFGIPSPEIYTPDAEAGASPDSGPDYHLLQGITAQQQRTLLAKKWYVRKDLAVRFVDLSLGPSTWMGSFEKKAAFGSMKNEQILPHFRDAFRRQPLLRVTMETIERDKALGVRGKWGATPTYLAFEYLVASINVRTMPRQTNGRAINPLIQLYCDSPTSHPRDWVIWRDYVRTQPFSTPNGAKAILVEKVVKSPSNRTNPTVATEELPEDEETALIAGVTDAVERIKAAYTTTYKMAFKNRDPHVFCSLRSSRNDSSVRSSPRWERLLADFLSRAPRRLSGPCSSPIRIPGLLASGTTFSRAPRPRTTSYESVGSSLPQDQSSLPAARQLTAPQPQLSAYVEDAGDPDSSEPRRKPNKSIGLSAPSFGTSEPAPLSSSARAAVHQGSSMANIGPDNSLPRVNLGPGSLRDVRNSSLVESPQPRPAEASSQTALPSNWNFEYSPSTTPILPPESGNDLFPQITAGGLTSFDYNAPPFAASTPWRPGAQSARPKTEAAPLSAADARQAAKESVDKTHFKDLLDASGHFLAHLRRPEEAEAYFEDLNAPDATGKYGTLFEEANAFVGDDLASSDVRNSPDLEDKEARFHLTARAMRRVDYVVEGLETLVTAMLQLEGGARRWKADHADSLLEALRGSASRGLISDAFRVLQYRAAKAITLIHQRRALHRGQTYPSSIKSTDSDFSQHLRESNSKRVVLDKIPGGSTPTLG</sequence>
<name>A0ABQ8K6D9_9APHY</name>
<gene>
    <name evidence="2" type="ORF">C8Q71DRAFT_726160</name>
</gene>
<organism evidence="2 3">
    <name type="scientific">Rhodofomes roseus</name>
    <dbReference type="NCBI Taxonomy" id="34475"/>
    <lineage>
        <taxon>Eukaryota</taxon>
        <taxon>Fungi</taxon>
        <taxon>Dikarya</taxon>
        <taxon>Basidiomycota</taxon>
        <taxon>Agaricomycotina</taxon>
        <taxon>Agaricomycetes</taxon>
        <taxon>Polyporales</taxon>
        <taxon>Rhodofomes</taxon>
    </lineage>
</organism>
<feature type="compositionally biased region" description="Polar residues" evidence="1">
    <location>
        <begin position="1025"/>
        <end position="1045"/>
    </location>
</feature>
<evidence type="ECO:0000313" key="2">
    <source>
        <dbReference type="EMBL" id="KAH9832457.1"/>
    </source>
</evidence>
<feature type="region of interest" description="Disordered" evidence="1">
    <location>
        <begin position="1266"/>
        <end position="1285"/>
    </location>
</feature>
<keyword evidence="3" id="KW-1185">Reference proteome</keyword>
<reference evidence="2 3" key="1">
    <citation type="journal article" date="2021" name="Environ. Microbiol.">
        <title>Gene family expansions and transcriptome signatures uncover fungal adaptations to wood decay.</title>
        <authorList>
            <person name="Hage H."/>
            <person name="Miyauchi S."/>
            <person name="Viragh M."/>
            <person name="Drula E."/>
            <person name="Min B."/>
            <person name="Chaduli D."/>
            <person name="Navarro D."/>
            <person name="Favel A."/>
            <person name="Norest M."/>
            <person name="Lesage-Meessen L."/>
            <person name="Balint B."/>
            <person name="Merenyi Z."/>
            <person name="de Eugenio L."/>
            <person name="Morin E."/>
            <person name="Martinez A.T."/>
            <person name="Baldrian P."/>
            <person name="Stursova M."/>
            <person name="Martinez M.J."/>
            <person name="Novotny C."/>
            <person name="Magnuson J.K."/>
            <person name="Spatafora J.W."/>
            <person name="Maurice S."/>
            <person name="Pangilinan J."/>
            <person name="Andreopoulos W."/>
            <person name="LaButti K."/>
            <person name="Hundley H."/>
            <person name="Na H."/>
            <person name="Kuo A."/>
            <person name="Barry K."/>
            <person name="Lipzen A."/>
            <person name="Henrissat B."/>
            <person name="Riley R."/>
            <person name="Ahrendt S."/>
            <person name="Nagy L.G."/>
            <person name="Grigoriev I.V."/>
            <person name="Martin F."/>
            <person name="Rosso M.N."/>
        </authorList>
    </citation>
    <scope>NUCLEOTIDE SEQUENCE [LARGE SCALE GENOMIC DNA]</scope>
    <source>
        <strain evidence="2 3">CIRM-BRFM 1785</strain>
    </source>
</reference>
<evidence type="ECO:0000313" key="3">
    <source>
        <dbReference type="Proteomes" id="UP000814176"/>
    </source>
</evidence>
<feature type="compositionally biased region" description="Basic and acidic residues" evidence="1">
    <location>
        <begin position="359"/>
        <end position="368"/>
    </location>
</feature>
<feature type="compositionally biased region" description="Polar residues" evidence="1">
    <location>
        <begin position="65"/>
        <end position="74"/>
    </location>
</feature>
<protein>
    <recommendedName>
        <fullName evidence="4">WW domain-containing protein</fullName>
    </recommendedName>
</protein>
<proteinExistence type="predicted"/>
<feature type="region of interest" description="Disordered" evidence="1">
    <location>
        <begin position="292"/>
        <end position="446"/>
    </location>
</feature>
<dbReference type="Proteomes" id="UP000814176">
    <property type="component" value="Unassembled WGS sequence"/>
</dbReference>
<feature type="compositionally biased region" description="Polar residues" evidence="1">
    <location>
        <begin position="893"/>
        <end position="921"/>
    </location>
</feature>
<feature type="compositionally biased region" description="Pro residues" evidence="1">
    <location>
        <begin position="202"/>
        <end position="214"/>
    </location>
</feature>
<feature type="compositionally biased region" description="Low complexity" evidence="1">
    <location>
        <begin position="53"/>
        <end position="64"/>
    </location>
</feature>
<feature type="compositionally biased region" description="Polar residues" evidence="1">
    <location>
        <begin position="340"/>
        <end position="358"/>
    </location>
</feature>
<dbReference type="GeneID" id="72002482"/>
<feature type="compositionally biased region" description="Polar residues" evidence="1">
    <location>
        <begin position="973"/>
        <end position="988"/>
    </location>
</feature>
<feature type="region of interest" description="Disordered" evidence="1">
    <location>
        <begin position="481"/>
        <end position="501"/>
    </location>
</feature>
<evidence type="ECO:0000256" key="1">
    <source>
        <dbReference type="SAM" id="MobiDB-lite"/>
    </source>
</evidence>
<accession>A0ABQ8K6D9</accession>
<feature type="region of interest" description="Disordered" evidence="1">
    <location>
        <begin position="877"/>
        <end position="921"/>
    </location>
</feature>
<dbReference type="RefSeq" id="XP_047775375.1">
    <property type="nucleotide sequence ID" value="XM_047921750.1"/>
</dbReference>
<comment type="caution">
    <text evidence="2">The sequence shown here is derived from an EMBL/GenBank/DDBJ whole genome shotgun (WGS) entry which is preliminary data.</text>
</comment>
<evidence type="ECO:0008006" key="4">
    <source>
        <dbReference type="Google" id="ProtNLM"/>
    </source>
</evidence>
<feature type="compositionally biased region" description="Basic and acidic residues" evidence="1">
    <location>
        <begin position="1275"/>
        <end position="1285"/>
    </location>
</feature>
<feature type="region of interest" description="Disordered" evidence="1">
    <location>
        <begin position="938"/>
        <end position="1050"/>
    </location>
</feature>